<gene>
    <name evidence="3" type="ORF">VZ95_08680</name>
</gene>
<dbReference type="InterPro" id="IPR020904">
    <property type="entry name" value="Sc_DH/Rdtase_CS"/>
</dbReference>
<accession>A0A0F3ITC6</accession>
<reference evidence="3 4" key="1">
    <citation type="submission" date="2015-03" db="EMBL/GenBank/DDBJ databases">
        <title>Draft genome sequence of Elstera litoralis.</title>
        <authorList>
            <person name="Rahalkar M.C."/>
            <person name="Dhakephalkar P.K."/>
            <person name="Pore S.D."/>
            <person name="Arora P."/>
            <person name="Kapse N.G."/>
            <person name="Pandit P.S."/>
        </authorList>
    </citation>
    <scope>NUCLEOTIDE SEQUENCE [LARGE SCALE GENOMIC DNA]</scope>
    <source>
        <strain evidence="3 4">Dia-1</strain>
    </source>
</reference>
<evidence type="ECO:0000313" key="3">
    <source>
        <dbReference type="EMBL" id="KJV09877.1"/>
    </source>
</evidence>
<organism evidence="3 4">
    <name type="scientific">Elstera litoralis</name>
    <dbReference type="NCBI Taxonomy" id="552518"/>
    <lineage>
        <taxon>Bacteria</taxon>
        <taxon>Pseudomonadati</taxon>
        <taxon>Pseudomonadota</taxon>
        <taxon>Alphaproteobacteria</taxon>
        <taxon>Rhodospirillales</taxon>
        <taxon>Rhodospirillaceae</taxon>
        <taxon>Elstera</taxon>
    </lineage>
</organism>
<dbReference type="PATRIC" id="fig|552518.3.peg.995"/>
<dbReference type="SUPFAM" id="SSF51735">
    <property type="entry name" value="NAD(P)-binding Rossmann-fold domains"/>
    <property type="match status" value="1"/>
</dbReference>
<dbReference type="InterPro" id="IPR002347">
    <property type="entry name" value="SDR_fam"/>
</dbReference>
<comment type="caution">
    <text evidence="3">The sequence shown here is derived from an EMBL/GenBank/DDBJ whole genome shotgun (WGS) entry which is preliminary data.</text>
</comment>
<evidence type="ECO:0000313" key="4">
    <source>
        <dbReference type="Proteomes" id="UP000033774"/>
    </source>
</evidence>
<dbReference type="GO" id="GO:0016020">
    <property type="term" value="C:membrane"/>
    <property type="evidence" value="ECO:0007669"/>
    <property type="project" value="TreeGrafter"/>
</dbReference>
<sequence length="248" mass="26281">MTDRTWLILGASSPIARAFARLVAGQGARLILAGRDTDDLNRSAADLRLRGASAVVVESFDAEDMASLDALAASIPHHASPGGLDIFLAFGLMPEQKAMEADPALALRCLTATFTGAARLLLALAPMLEAGHAGRVIVLGSVAGDRGRFSNYIYGSAKAGLATFCSGLRARLFRSGVTLTFAKPGFLDTGMTWGLPGIFYAESPERAAATLLRAALKGKEELYVPGFWALIMLIIRSVPEKIFKKLSI</sequence>
<dbReference type="PRINTS" id="PR00081">
    <property type="entry name" value="GDHRDH"/>
</dbReference>
<name>A0A0F3ITC6_9PROT</name>
<dbReference type="AlphaFoldDB" id="A0A0F3ITC6"/>
<dbReference type="Gene3D" id="3.40.50.720">
    <property type="entry name" value="NAD(P)-binding Rossmann-like Domain"/>
    <property type="match status" value="1"/>
</dbReference>
<evidence type="ECO:0000256" key="2">
    <source>
        <dbReference type="ARBA" id="ARBA00023002"/>
    </source>
</evidence>
<protein>
    <recommendedName>
        <fullName evidence="5">Short-chain dehydrogenase</fullName>
    </recommendedName>
</protein>
<dbReference type="CDD" id="cd05233">
    <property type="entry name" value="SDR_c"/>
    <property type="match status" value="1"/>
</dbReference>
<dbReference type="Proteomes" id="UP000033774">
    <property type="component" value="Unassembled WGS sequence"/>
</dbReference>
<dbReference type="OrthoDB" id="335726at2"/>
<proteinExistence type="inferred from homology"/>
<dbReference type="PANTHER" id="PTHR44196">
    <property type="entry name" value="DEHYDROGENASE/REDUCTASE SDR FAMILY MEMBER 7B"/>
    <property type="match status" value="1"/>
</dbReference>
<dbReference type="EMBL" id="LAJY01000197">
    <property type="protein sequence ID" value="KJV09877.1"/>
    <property type="molecule type" value="Genomic_DNA"/>
</dbReference>
<evidence type="ECO:0008006" key="5">
    <source>
        <dbReference type="Google" id="ProtNLM"/>
    </source>
</evidence>
<evidence type="ECO:0000256" key="1">
    <source>
        <dbReference type="ARBA" id="ARBA00006484"/>
    </source>
</evidence>
<keyword evidence="4" id="KW-1185">Reference proteome</keyword>
<dbReference type="InterPro" id="IPR036291">
    <property type="entry name" value="NAD(P)-bd_dom_sf"/>
</dbReference>
<dbReference type="Pfam" id="PF00106">
    <property type="entry name" value="adh_short"/>
    <property type="match status" value="1"/>
</dbReference>
<dbReference type="GO" id="GO:0016491">
    <property type="term" value="F:oxidoreductase activity"/>
    <property type="evidence" value="ECO:0007669"/>
    <property type="project" value="UniProtKB-KW"/>
</dbReference>
<keyword evidence="2" id="KW-0560">Oxidoreductase</keyword>
<dbReference type="PROSITE" id="PS00061">
    <property type="entry name" value="ADH_SHORT"/>
    <property type="match status" value="1"/>
</dbReference>
<dbReference type="PANTHER" id="PTHR44196:SF1">
    <property type="entry name" value="DEHYDROGENASE_REDUCTASE SDR FAMILY MEMBER 7B"/>
    <property type="match status" value="1"/>
</dbReference>
<comment type="similarity">
    <text evidence="1">Belongs to the short-chain dehydrogenases/reductases (SDR) family.</text>
</comment>